<dbReference type="InterPro" id="IPR032675">
    <property type="entry name" value="LRR_dom_sf"/>
</dbReference>
<name>A0A9N9NUW6_9GLOM</name>
<organism evidence="1 2">
    <name type="scientific">Dentiscutata erythropus</name>
    <dbReference type="NCBI Taxonomy" id="1348616"/>
    <lineage>
        <taxon>Eukaryota</taxon>
        <taxon>Fungi</taxon>
        <taxon>Fungi incertae sedis</taxon>
        <taxon>Mucoromycota</taxon>
        <taxon>Glomeromycotina</taxon>
        <taxon>Glomeromycetes</taxon>
        <taxon>Diversisporales</taxon>
        <taxon>Gigasporaceae</taxon>
        <taxon>Dentiscutata</taxon>
    </lineage>
</organism>
<dbReference type="Pfam" id="PF00560">
    <property type="entry name" value="LRR_1"/>
    <property type="match status" value="1"/>
</dbReference>
<gene>
    <name evidence="1" type="ORF">DERYTH_LOCUS18995</name>
</gene>
<reference evidence="1" key="1">
    <citation type="submission" date="2021-06" db="EMBL/GenBank/DDBJ databases">
        <authorList>
            <person name="Kallberg Y."/>
            <person name="Tangrot J."/>
            <person name="Rosling A."/>
        </authorList>
    </citation>
    <scope>NUCLEOTIDE SEQUENCE</scope>
    <source>
        <strain evidence="1">MA453B</strain>
    </source>
</reference>
<evidence type="ECO:0000313" key="1">
    <source>
        <dbReference type="EMBL" id="CAG8774248.1"/>
    </source>
</evidence>
<dbReference type="SUPFAM" id="SSF52047">
    <property type="entry name" value="RNI-like"/>
    <property type="match status" value="1"/>
</dbReference>
<accession>A0A9N9NUW6</accession>
<feature type="non-terminal residue" evidence="1">
    <location>
        <position position="120"/>
    </location>
</feature>
<dbReference type="InterPro" id="IPR001611">
    <property type="entry name" value="Leu-rich_rpt"/>
</dbReference>
<dbReference type="AlphaFoldDB" id="A0A9N9NUW6"/>
<proteinExistence type="predicted"/>
<dbReference type="Gene3D" id="3.80.10.10">
    <property type="entry name" value="Ribonuclease Inhibitor"/>
    <property type="match status" value="1"/>
</dbReference>
<comment type="caution">
    <text evidence="1">The sequence shown here is derived from an EMBL/GenBank/DDBJ whole genome shotgun (WGS) entry which is preliminary data.</text>
</comment>
<evidence type="ECO:0000313" key="2">
    <source>
        <dbReference type="Proteomes" id="UP000789405"/>
    </source>
</evidence>
<sequence>MDDKDLIIIEPDFGWEEEYTIRNQREEAKEYFNTRNYTKALEIWERIETLKVLARVLGTDTTTLAFLDLANNNFELAQALETNTTLTTLDLENNQLSNKIGKELARALENNRKLTVLKLK</sequence>
<protein>
    <submittedName>
        <fullName evidence="1">21999_t:CDS:1</fullName>
    </submittedName>
</protein>
<dbReference type="EMBL" id="CAJVPY010020109">
    <property type="protein sequence ID" value="CAG8774248.1"/>
    <property type="molecule type" value="Genomic_DNA"/>
</dbReference>
<keyword evidence="2" id="KW-1185">Reference proteome</keyword>
<dbReference type="Proteomes" id="UP000789405">
    <property type="component" value="Unassembled WGS sequence"/>
</dbReference>